<dbReference type="Gene3D" id="3.40.50.2300">
    <property type="match status" value="1"/>
</dbReference>
<name>A0A7X9FTL9_9DELT</name>
<proteinExistence type="predicted"/>
<dbReference type="Pfam" id="PF00072">
    <property type="entry name" value="Response_reg"/>
    <property type="match status" value="1"/>
</dbReference>
<dbReference type="GO" id="GO:0000160">
    <property type="term" value="P:phosphorelay signal transduction system"/>
    <property type="evidence" value="ECO:0007669"/>
    <property type="project" value="InterPro"/>
</dbReference>
<keyword evidence="1 2" id="KW-0597">Phosphoprotein</keyword>
<dbReference type="AlphaFoldDB" id="A0A7X9FTL9"/>
<evidence type="ECO:0000259" key="3">
    <source>
        <dbReference type="PROSITE" id="PS50110"/>
    </source>
</evidence>
<dbReference type="SMART" id="SM00448">
    <property type="entry name" value="REC"/>
    <property type="match status" value="1"/>
</dbReference>
<dbReference type="CDD" id="cd00156">
    <property type="entry name" value="REC"/>
    <property type="match status" value="1"/>
</dbReference>
<reference evidence="4 5" key="1">
    <citation type="journal article" date="2020" name="Biotechnol. Biofuels">
        <title>New insights from the biogas microbiome by comprehensive genome-resolved metagenomics of nearly 1600 species originating from multiple anaerobic digesters.</title>
        <authorList>
            <person name="Campanaro S."/>
            <person name="Treu L."/>
            <person name="Rodriguez-R L.M."/>
            <person name="Kovalovszki A."/>
            <person name="Ziels R.M."/>
            <person name="Maus I."/>
            <person name="Zhu X."/>
            <person name="Kougias P.G."/>
            <person name="Basile A."/>
            <person name="Luo G."/>
            <person name="Schluter A."/>
            <person name="Konstantinidis K.T."/>
            <person name="Angelidaki I."/>
        </authorList>
    </citation>
    <scope>NUCLEOTIDE SEQUENCE [LARGE SCALE GENOMIC DNA]</scope>
    <source>
        <strain evidence="4">AS27yjCOA_65</strain>
    </source>
</reference>
<feature type="domain" description="Response regulatory" evidence="3">
    <location>
        <begin position="3"/>
        <end position="131"/>
    </location>
</feature>
<dbReference type="SUPFAM" id="SSF52172">
    <property type="entry name" value="CheY-like"/>
    <property type="match status" value="1"/>
</dbReference>
<accession>A0A7X9FTL9</accession>
<dbReference type="InterPro" id="IPR011006">
    <property type="entry name" value="CheY-like_superfamily"/>
</dbReference>
<dbReference type="InterPro" id="IPR001789">
    <property type="entry name" value="Sig_transdc_resp-reg_receiver"/>
</dbReference>
<dbReference type="EMBL" id="JAAZON010000501">
    <property type="protein sequence ID" value="NMC63663.1"/>
    <property type="molecule type" value="Genomic_DNA"/>
</dbReference>
<dbReference type="PANTHER" id="PTHR44591">
    <property type="entry name" value="STRESS RESPONSE REGULATOR PROTEIN 1"/>
    <property type="match status" value="1"/>
</dbReference>
<sequence>MQDILIIDDDDNFREIAGLVLEEKGYRVREASNVEEAYAILIAGERFDFILCDLCMPYTSGARQQQYKYTHEVGFKTAKELASVLPESTVIVLSSLPPSAMNRLANLLDPIQAFAKPTNSKDLLALLDDTAVVQ</sequence>
<evidence type="ECO:0000256" key="2">
    <source>
        <dbReference type="PROSITE-ProRule" id="PRU00169"/>
    </source>
</evidence>
<dbReference type="PROSITE" id="PS50110">
    <property type="entry name" value="RESPONSE_REGULATORY"/>
    <property type="match status" value="1"/>
</dbReference>
<organism evidence="4 5">
    <name type="scientific">SAR324 cluster bacterium</name>
    <dbReference type="NCBI Taxonomy" id="2024889"/>
    <lineage>
        <taxon>Bacteria</taxon>
        <taxon>Deltaproteobacteria</taxon>
        <taxon>SAR324 cluster</taxon>
    </lineage>
</organism>
<dbReference type="Proteomes" id="UP000524246">
    <property type="component" value="Unassembled WGS sequence"/>
</dbReference>
<evidence type="ECO:0000256" key="1">
    <source>
        <dbReference type="ARBA" id="ARBA00022553"/>
    </source>
</evidence>
<dbReference type="InterPro" id="IPR050595">
    <property type="entry name" value="Bact_response_regulator"/>
</dbReference>
<evidence type="ECO:0000313" key="4">
    <source>
        <dbReference type="EMBL" id="NMC63663.1"/>
    </source>
</evidence>
<feature type="modified residue" description="4-aspartylphosphate" evidence="2">
    <location>
        <position position="53"/>
    </location>
</feature>
<dbReference type="PANTHER" id="PTHR44591:SF3">
    <property type="entry name" value="RESPONSE REGULATORY DOMAIN-CONTAINING PROTEIN"/>
    <property type="match status" value="1"/>
</dbReference>
<comment type="caution">
    <text evidence="4">The sequence shown here is derived from an EMBL/GenBank/DDBJ whole genome shotgun (WGS) entry which is preliminary data.</text>
</comment>
<protein>
    <submittedName>
        <fullName evidence="4">Response regulator</fullName>
    </submittedName>
</protein>
<gene>
    <name evidence="4" type="ORF">GYA55_10925</name>
</gene>
<evidence type="ECO:0000313" key="5">
    <source>
        <dbReference type="Proteomes" id="UP000524246"/>
    </source>
</evidence>